<sequence length="157" mass="17014">MDASPNTPPQSPYTEPPRRRPVTIVLAAVLMVPVFATWLTAGIAWMVVTYRMEGDGLGKGLFWILAVLILLLCLFLGYMSATGAMGAWRGKDARLIIPARFTAFLFVIALINLVVNGRISYSPTQIVPLVVGALAILADSMVRSKSALAWLAQGARR</sequence>
<name>A0A1H0DD02_9ACTN</name>
<keyword evidence="1" id="KW-0472">Membrane</keyword>
<keyword evidence="1" id="KW-0812">Transmembrane</keyword>
<keyword evidence="3" id="KW-1185">Reference proteome</keyword>
<dbReference type="AlphaFoldDB" id="A0A1H0DD02"/>
<keyword evidence="1" id="KW-1133">Transmembrane helix</keyword>
<evidence type="ECO:0000256" key="1">
    <source>
        <dbReference type="SAM" id="Phobius"/>
    </source>
</evidence>
<evidence type="ECO:0000313" key="2">
    <source>
        <dbReference type="EMBL" id="SDN68033.1"/>
    </source>
</evidence>
<organism evidence="2 3">
    <name type="scientific">Streptomyces wuyuanensis</name>
    <dbReference type="NCBI Taxonomy" id="1196353"/>
    <lineage>
        <taxon>Bacteria</taxon>
        <taxon>Bacillati</taxon>
        <taxon>Actinomycetota</taxon>
        <taxon>Actinomycetes</taxon>
        <taxon>Kitasatosporales</taxon>
        <taxon>Streptomycetaceae</taxon>
        <taxon>Streptomyces</taxon>
    </lineage>
</organism>
<feature type="transmembrane region" description="Helical" evidence="1">
    <location>
        <begin position="121"/>
        <end position="138"/>
    </location>
</feature>
<protein>
    <submittedName>
        <fullName evidence="2">Uncharacterized protein</fullName>
    </submittedName>
</protein>
<accession>A0A1H0DD02</accession>
<evidence type="ECO:0000313" key="3">
    <source>
        <dbReference type="Proteomes" id="UP000199063"/>
    </source>
</evidence>
<dbReference type="EMBL" id="FNHI01000033">
    <property type="protein sequence ID" value="SDN68033.1"/>
    <property type="molecule type" value="Genomic_DNA"/>
</dbReference>
<feature type="transmembrane region" description="Helical" evidence="1">
    <location>
        <begin position="21"/>
        <end position="48"/>
    </location>
</feature>
<gene>
    <name evidence="2" type="ORF">SAMN05444921_13335</name>
</gene>
<reference evidence="3" key="1">
    <citation type="submission" date="2016-10" db="EMBL/GenBank/DDBJ databases">
        <authorList>
            <person name="Varghese N."/>
            <person name="Submissions S."/>
        </authorList>
    </citation>
    <scope>NUCLEOTIDE SEQUENCE [LARGE SCALE GENOMIC DNA]</scope>
    <source>
        <strain evidence="3">CGMCC 4.7042</strain>
    </source>
</reference>
<feature type="transmembrane region" description="Helical" evidence="1">
    <location>
        <begin position="60"/>
        <end position="81"/>
    </location>
</feature>
<feature type="transmembrane region" description="Helical" evidence="1">
    <location>
        <begin position="93"/>
        <end position="115"/>
    </location>
</feature>
<dbReference type="Proteomes" id="UP000199063">
    <property type="component" value="Unassembled WGS sequence"/>
</dbReference>
<proteinExistence type="predicted"/>